<keyword evidence="3" id="KW-1185">Reference proteome</keyword>
<gene>
    <name evidence="2" type="ORF">GCM10009801_21970</name>
</gene>
<feature type="signal peptide" evidence="1">
    <location>
        <begin position="1"/>
        <end position="24"/>
    </location>
</feature>
<dbReference type="Gene3D" id="2.30.30.40">
    <property type="entry name" value="SH3 Domains"/>
    <property type="match status" value="1"/>
</dbReference>
<evidence type="ECO:0000313" key="2">
    <source>
        <dbReference type="EMBL" id="GAA2070862.1"/>
    </source>
</evidence>
<accession>A0ABN2VT83</accession>
<name>A0ABN2VT83_9ACTN</name>
<protein>
    <recommendedName>
        <fullName evidence="4">SH3b domain-containing protein</fullName>
    </recommendedName>
</protein>
<dbReference type="RefSeq" id="WP_344526639.1">
    <property type="nucleotide sequence ID" value="NZ_BAAAPE010000006.1"/>
</dbReference>
<dbReference type="Proteomes" id="UP001500016">
    <property type="component" value="Unassembled WGS sequence"/>
</dbReference>
<organism evidence="2 3">
    <name type="scientific">Streptomyces albiaxialis</name>
    <dbReference type="NCBI Taxonomy" id="329523"/>
    <lineage>
        <taxon>Bacteria</taxon>
        <taxon>Bacillati</taxon>
        <taxon>Actinomycetota</taxon>
        <taxon>Actinomycetes</taxon>
        <taxon>Kitasatosporales</taxon>
        <taxon>Streptomycetaceae</taxon>
        <taxon>Streptomyces</taxon>
    </lineage>
</organism>
<evidence type="ECO:0000256" key="1">
    <source>
        <dbReference type="SAM" id="SignalP"/>
    </source>
</evidence>
<reference evidence="2 3" key="1">
    <citation type="journal article" date="2019" name="Int. J. Syst. Evol. Microbiol.">
        <title>The Global Catalogue of Microorganisms (GCM) 10K type strain sequencing project: providing services to taxonomists for standard genome sequencing and annotation.</title>
        <authorList>
            <consortium name="The Broad Institute Genomics Platform"/>
            <consortium name="The Broad Institute Genome Sequencing Center for Infectious Disease"/>
            <person name="Wu L."/>
            <person name="Ma J."/>
        </authorList>
    </citation>
    <scope>NUCLEOTIDE SEQUENCE [LARGE SCALE GENOMIC DNA]</scope>
    <source>
        <strain evidence="2 3">JCM 15478</strain>
    </source>
</reference>
<comment type="caution">
    <text evidence="2">The sequence shown here is derived from an EMBL/GenBank/DDBJ whole genome shotgun (WGS) entry which is preliminary data.</text>
</comment>
<evidence type="ECO:0000313" key="3">
    <source>
        <dbReference type="Proteomes" id="UP001500016"/>
    </source>
</evidence>
<proteinExistence type="predicted"/>
<evidence type="ECO:0008006" key="4">
    <source>
        <dbReference type="Google" id="ProtNLM"/>
    </source>
</evidence>
<sequence>MKKRLIIPTAVAVFSLLGAGAAATATTVGSESGATGTAAAKCSGGGKEWAKANTNVKVRKKPSTKSPGLRLWYKGTKGCWIKGVKGGKYSKCGMKNWDGWGYVEYRGTRGYVPNMCVIPAK</sequence>
<feature type="chain" id="PRO_5046262824" description="SH3b domain-containing protein" evidence="1">
    <location>
        <begin position="25"/>
        <end position="121"/>
    </location>
</feature>
<keyword evidence="1" id="KW-0732">Signal</keyword>
<dbReference type="EMBL" id="BAAAPE010000006">
    <property type="protein sequence ID" value="GAA2070862.1"/>
    <property type="molecule type" value="Genomic_DNA"/>
</dbReference>